<comment type="pathway">
    <text evidence="1">Lipid metabolism.</text>
</comment>
<dbReference type="PANTHER" id="PTHR37323:SF1">
    <property type="entry name" value="L-ORNITHINE N(ALPHA)-ACYLTRANSFERASE"/>
    <property type="match status" value="1"/>
</dbReference>
<keyword evidence="5" id="KW-0012">Acyltransferase</keyword>
<dbReference type="GO" id="GO:0016746">
    <property type="term" value="F:acyltransferase activity"/>
    <property type="evidence" value="ECO:0007669"/>
    <property type="project" value="UniProtKB-KW"/>
</dbReference>
<dbReference type="EMBL" id="CADCTI010000061">
    <property type="protein sequence ID" value="CAA9222265.1"/>
    <property type="molecule type" value="Genomic_DNA"/>
</dbReference>
<organism evidence="6">
    <name type="scientific">uncultured Blastococcus sp</name>
    <dbReference type="NCBI Taxonomy" id="217144"/>
    <lineage>
        <taxon>Bacteria</taxon>
        <taxon>Bacillati</taxon>
        <taxon>Actinomycetota</taxon>
        <taxon>Actinomycetes</taxon>
        <taxon>Geodermatophilales</taxon>
        <taxon>Geodermatophilaceae</taxon>
        <taxon>Blastococcus</taxon>
        <taxon>environmental samples</taxon>
    </lineage>
</organism>
<dbReference type="InterPro" id="IPR052351">
    <property type="entry name" value="Ornithine_N-alpha-AT"/>
</dbReference>
<accession>A0A6J4HIN8</accession>
<dbReference type="GO" id="GO:0006629">
    <property type="term" value="P:lipid metabolic process"/>
    <property type="evidence" value="ECO:0007669"/>
    <property type="project" value="UniProtKB-KW"/>
</dbReference>
<dbReference type="InterPro" id="IPR016181">
    <property type="entry name" value="Acyl_CoA_acyltransferase"/>
</dbReference>
<dbReference type="PANTHER" id="PTHR37323">
    <property type="entry name" value="GCN5-RELATED N-ACETYLTRANSFERASE"/>
    <property type="match status" value="1"/>
</dbReference>
<dbReference type="Pfam" id="PF13444">
    <property type="entry name" value="Acetyltransf_5"/>
    <property type="match status" value="1"/>
</dbReference>
<dbReference type="Gene3D" id="3.40.630.30">
    <property type="match status" value="1"/>
</dbReference>
<name>A0A6J4HIN8_9ACTN</name>
<keyword evidence="3" id="KW-0808">Transferase</keyword>
<evidence type="ECO:0000313" key="6">
    <source>
        <dbReference type="EMBL" id="CAA9222265.1"/>
    </source>
</evidence>
<reference evidence="6" key="1">
    <citation type="submission" date="2020-02" db="EMBL/GenBank/DDBJ databases">
        <authorList>
            <person name="Meier V. D."/>
        </authorList>
    </citation>
    <scope>NUCLEOTIDE SEQUENCE</scope>
    <source>
        <strain evidence="6">AVDCRST_MAG57</strain>
    </source>
</reference>
<protein>
    <recommendedName>
        <fullName evidence="7">Hemolysin</fullName>
    </recommendedName>
</protein>
<dbReference type="AlphaFoldDB" id="A0A6J4HIN8"/>
<proteinExistence type="predicted"/>
<evidence type="ECO:0000256" key="4">
    <source>
        <dbReference type="ARBA" id="ARBA00023098"/>
    </source>
</evidence>
<evidence type="ECO:0000256" key="1">
    <source>
        <dbReference type="ARBA" id="ARBA00005189"/>
    </source>
</evidence>
<dbReference type="SUPFAM" id="SSF55729">
    <property type="entry name" value="Acyl-CoA N-acyltransferases (Nat)"/>
    <property type="match status" value="1"/>
</dbReference>
<gene>
    <name evidence="6" type="ORF">AVDCRST_MAG57-653</name>
</gene>
<evidence type="ECO:0000256" key="2">
    <source>
        <dbReference type="ARBA" id="ARBA00022516"/>
    </source>
</evidence>
<keyword evidence="2" id="KW-0444">Lipid biosynthesis</keyword>
<evidence type="ECO:0000256" key="5">
    <source>
        <dbReference type="ARBA" id="ARBA00023315"/>
    </source>
</evidence>
<sequence length="232" mass="25148">MTIAPPVPLSTVRYRTSLATSAADLDAVQRLRREVFGADPAADEWAEHCDHLVVRDEDSDQIVGTTRLLPPDRAPALGRTGDGRFDLRRHTGLRAHLVQAGRLSVHPRHRAGAVHAQLWAGVARYLCEGGHAYLAGCAPVPLADGGSTAAGVWDHLVRYDRLAPAGLWVFPEVPFDVSAPALPQRLVMPPELRSCLDLGARICGRPAHDAVRDVADFYVLLSIADIVTRQAE</sequence>
<evidence type="ECO:0000256" key="3">
    <source>
        <dbReference type="ARBA" id="ARBA00022679"/>
    </source>
</evidence>
<evidence type="ECO:0008006" key="7">
    <source>
        <dbReference type="Google" id="ProtNLM"/>
    </source>
</evidence>
<keyword evidence="4" id="KW-0443">Lipid metabolism</keyword>